<reference evidence="2 3" key="1">
    <citation type="submission" date="2016-08" db="EMBL/GenBank/DDBJ databases">
        <title>Draft genome sequence of Candidatus Piscirickettsia litoralis, from seawater.</title>
        <authorList>
            <person name="Wan X."/>
            <person name="Lee A.J."/>
            <person name="Hou S."/>
            <person name="Donachie S.P."/>
        </authorList>
    </citation>
    <scope>NUCLEOTIDE SEQUENCE [LARGE SCALE GENOMIC DNA]</scope>
    <source>
        <strain evidence="2 3">Y2</strain>
    </source>
</reference>
<dbReference type="RefSeq" id="WP_069312329.1">
    <property type="nucleotide sequence ID" value="NZ_MDTU01000001.1"/>
</dbReference>
<dbReference type="PANTHER" id="PTHR36153:SF1">
    <property type="entry name" value="TYPE VI SECRETION SYSTEM COMPONENT TSSM1"/>
    <property type="match status" value="1"/>
</dbReference>
<evidence type="ECO:0000313" key="2">
    <source>
        <dbReference type="EMBL" id="ODN42532.1"/>
    </source>
</evidence>
<dbReference type="EMBL" id="MDTU01000001">
    <property type="protein sequence ID" value="ODN42532.1"/>
    <property type="molecule type" value="Genomic_DNA"/>
</dbReference>
<dbReference type="Pfam" id="PF06761">
    <property type="entry name" value="IcmF-related"/>
    <property type="match status" value="1"/>
</dbReference>
<keyword evidence="3" id="KW-1185">Reference proteome</keyword>
<feature type="domain" description="IcmF-related" evidence="1">
    <location>
        <begin position="44"/>
        <end position="180"/>
    </location>
</feature>
<dbReference type="Proteomes" id="UP000094329">
    <property type="component" value="Unassembled WGS sequence"/>
</dbReference>
<gene>
    <name evidence="2" type="ORF">BGC07_05815</name>
</gene>
<dbReference type="InterPro" id="IPR053156">
    <property type="entry name" value="T6SS_TssM-like"/>
</dbReference>
<organism evidence="2 3">
    <name type="scientific">Piscirickettsia litoralis</name>
    <dbReference type="NCBI Taxonomy" id="1891921"/>
    <lineage>
        <taxon>Bacteria</taxon>
        <taxon>Pseudomonadati</taxon>
        <taxon>Pseudomonadota</taxon>
        <taxon>Gammaproteobacteria</taxon>
        <taxon>Thiotrichales</taxon>
        <taxon>Piscirickettsiaceae</taxon>
        <taxon>Piscirickettsia</taxon>
    </lineage>
</organism>
<dbReference type="PANTHER" id="PTHR36153">
    <property type="entry name" value="INNER MEMBRANE PROTEIN-RELATED"/>
    <property type="match status" value="1"/>
</dbReference>
<accession>A0ABX3A2S2</accession>
<comment type="caution">
    <text evidence="2">The sequence shown here is derived from an EMBL/GenBank/DDBJ whole genome shotgun (WGS) entry which is preliminary data.</text>
</comment>
<evidence type="ECO:0000259" key="1">
    <source>
        <dbReference type="Pfam" id="PF06761"/>
    </source>
</evidence>
<name>A0ABX3A2S2_9GAMM</name>
<evidence type="ECO:0000313" key="3">
    <source>
        <dbReference type="Proteomes" id="UP000094329"/>
    </source>
</evidence>
<dbReference type="InterPro" id="IPR009612">
    <property type="entry name" value="IcmF-rel"/>
</dbReference>
<protein>
    <recommendedName>
        <fullName evidence="1">IcmF-related domain-containing protein</fullName>
    </recommendedName>
</protein>
<proteinExistence type="predicted"/>
<sequence length="195" mass="22987">MHSIKIINYVYDINNDINKNLINSSNLATIDRLSNYIQIHSWPSFGLLNINSVPAQTKRLYHYYLRQSFLPYISTIAENQIRNAISHHNTLYLYQWLSSYLMLSDKKHLNKNLIHSTYLDYWNEKVGYSSSTQQNRLFQLNNLLQLNFQPIQLNNQLVKKARAVLDNKTLAEQAYLNLSNFYSQKINLYPPLLLT</sequence>